<reference evidence="1 2" key="1">
    <citation type="journal article" date="2016" name="Genome Announc.">
        <title>Genome Sequence of Madurella mycetomatis mm55, Isolated from a Human Mycetoma Case in Sudan.</title>
        <authorList>
            <person name="Smit S."/>
            <person name="Derks M.F."/>
            <person name="Bervoets S."/>
            <person name="Fahal A."/>
            <person name="van Leeuwen W."/>
            <person name="van Belkum A."/>
            <person name="van de Sande W.W."/>
        </authorList>
    </citation>
    <scope>NUCLEOTIDE SEQUENCE [LARGE SCALE GENOMIC DNA]</scope>
    <source>
        <strain evidence="2">mm55</strain>
    </source>
</reference>
<accession>A0A175WFV4</accession>
<evidence type="ECO:0000313" key="1">
    <source>
        <dbReference type="EMBL" id="KXX82658.1"/>
    </source>
</evidence>
<keyword evidence="2" id="KW-1185">Reference proteome</keyword>
<dbReference type="OrthoDB" id="4584032at2759"/>
<dbReference type="VEuPathDB" id="FungiDB:MMYC01_201078"/>
<gene>
    <name evidence="1" type="ORF">MMYC01_201078</name>
</gene>
<name>A0A175WFV4_9PEZI</name>
<protein>
    <submittedName>
        <fullName evidence="1">Uncharacterized protein</fullName>
    </submittedName>
</protein>
<proteinExistence type="predicted"/>
<dbReference type="AlphaFoldDB" id="A0A175WFV4"/>
<dbReference type="Proteomes" id="UP000078237">
    <property type="component" value="Unassembled WGS sequence"/>
</dbReference>
<organism evidence="1 2">
    <name type="scientific">Madurella mycetomatis</name>
    <dbReference type="NCBI Taxonomy" id="100816"/>
    <lineage>
        <taxon>Eukaryota</taxon>
        <taxon>Fungi</taxon>
        <taxon>Dikarya</taxon>
        <taxon>Ascomycota</taxon>
        <taxon>Pezizomycotina</taxon>
        <taxon>Sordariomycetes</taxon>
        <taxon>Sordariomycetidae</taxon>
        <taxon>Sordariales</taxon>
        <taxon>Sordariales incertae sedis</taxon>
        <taxon>Madurella</taxon>
    </lineage>
</organism>
<sequence length="268" mass="29672">MNDLVNMENEVERSRWRCCSCGSLISCDIGGADILQPSVDSLPHHCLNGCAVCEAATCPMCNQRRCVFCVFINPQGKEISTVGGKSLIVDRFESAGRSCCLCDKSYYPQPAAGHPDTHATVVTADGNEWYIQHTCHHDGRSEPEPPCHTCVVFNRYNEATLLFGDITLDEEPIPYPGPFLDHFLWCSQNVDWARRIIDEHNKAAAESSEPAFSTTSRANSLRLAEAENAMEETSKILEKENVPWVAVQRAAIEAAQRRDEHGHGHGAL</sequence>
<evidence type="ECO:0000313" key="2">
    <source>
        <dbReference type="Proteomes" id="UP000078237"/>
    </source>
</evidence>
<comment type="caution">
    <text evidence="1">The sequence shown here is derived from an EMBL/GenBank/DDBJ whole genome shotgun (WGS) entry which is preliminary data.</text>
</comment>
<dbReference type="EMBL" id="LCTW02000010">
    <property type="protein sequence ID" value="KXX82658.1"/>
    <property type="molecule type" value="Genomic_DNA"/>
</dbReference>